<protein>
    <submittedName>
        <fullName evidence="2">Uncharacterized protein</fullName>
    </submittedName>
</protein>
<reference evidence="2" key="1">
    <citation type="journal article" date="2022" name="bioRxiv">
        <title>Sequencing and chromosome-scale assembly of the giantPleurodeles waltlgenome.</title>
        <authorList>
            <person name="Brown T."/>
            <person name="Elewa A."/>
            <person name="Iarovenko S."/>
            <person name="Subramanian E."/>
            <person name="Araus A.J."/>
            <person name="Petzold A."/>
            <person name="Susuki M."/>
            <person name="Suzuki K.-i.T."/>
            <person name="Hayashi T."/>
            <person name="Toyoda A."/>
            <person name="Oliveira C."/>
            <person name="Osipova E."/>
            <person name="Leigh N.D."/>
            <person name="Simon A."/>
            <person name="Yun M.H."/>
        </authorList>
    </citation>
    <scope>NUCLEOTIDE SEQUENCE</scope>
    <source>
        <strain evidence="2">20211129_DDA</strain>
        <tissue evidence="2">Liver</tissue>
    </source>
</reference>
<name>A0AAV7P2D0_PLEWA</name>
<gene>
    <name evidence="2" type="ORF">NDU88_000285</name>
</gene>
<dbReference type="AlphaFoldDB" id="A0AAV7P2D0"/>
<feature type="compositionally biased region" description="Basic and acidic residues" evidence="1">
    <location>
        <begin position="93"/>
        <end position="107"/>
    </location>
</feature>
<keyword evidence="3" id="KW-1185">Reference proteome</keyword>
<accession>A0AAV7P2D0</accession>
<organism evidence="2 3">
    <name type="scientific">Pleurodeles waltl</name>
    <name type="common">Iberian ribbed newt</name>
    <dbReference type="NCBI Taxonomy" id="8319"/>
    <lineage>
        <taxon>Eukaryota</taxon>
        <taxon>Metazoa</taxon>
        <taxon>Chordata</taxon>
        <taxon>Craniata</taxon>
        <taxon>Vertebrata</taxon>
        <taxon>Euteleostomi</taxon>
        <taxon>Amphibia</taxon>
        <taxon>Batrachia</taxon>
        <taxon>Caudata</taxon>
        <taxon>Salamandroidea</taxon>
        <taxon>Salamandridae</taxon>
        <taxon>Pleurodelinae</taxon>
        <taxon>Pleurodeles</taxon>
    </lineage>
</organism>
<dbReference type="EMBL" id="JANPWB010000011">
    <property type="protein sequence ID" value="KAJ1121766.1"/>
    <property type="molecule type" value="Genomic_DNA"/>
</dbReference>
<sequence>MRLALPSARLDERKSAQVCKVSLYCIDWQGQCSRDPRGHDTDVYMCLSWGLAASVESVTPDTELCPSLLQDRGRERLPYPIKGLSRVQAARNHCLDHSSRPGHRDPVETLPQGPGEAGALATPR</sequence>
<proteinExistence type="predicted"/>
<dbReference type="Proteomes" id="UP001066276">
    <property type="component" value="Chromosome 7"/>
</dbReference>
<comment type="caution">
    <text evidence="2">The sequence shown here is derived from an EMBL/GenBank/DDBJ whole genome shotgun (WGS) entry which is preliminary data.</text>
</comment>
<evidence type="ECO:0000313" key="3">
    <source>
        <dbReference type="Proteomes" id="UP001066276"/>
    </source>
</evidence>
<feature type="region of interest" description="Disordered" evidence="1">
    <location>
        <begin position="92"/>
        <end position="124"/>
    </location>
</feature>
<evidence type="ECO:0000256" key="1">
    <source>
        <dbReference type="SAM" id="MobiDB-lite"/>
    </source>
</evidence>
<evidence type="ECO:0000313" key="2">
    <source>
        <dbReference type="EMBL" id="KAJ1121766.1"/>
    </source>
</evidence>